<dbReference type="Pfam" id="PF00535">
    <property type="entry name" value="Glycos_transf_2"/>
    <property type="match status" value="1"/>
</dbReference>
<dbReference type="STRING" id="1462526.BN990_02741"/>
<dbReference type="OrthoDB" id="9815923at2"/>
<dbReference type="RefSeq" id="WP_021291874.1">
    <property type="nucleotide sequence ID" value="NZ_BNER01000004.1"/>
</dbReference>
<dbReference type="AlphaFoldDB" id="A0A024QD46"/>
<dbReference type="EMBL" id="CCDP010000002">
    <property type="protein sequence ID" value="CDQ40419.1"/>
    <property type="molecule type" value="Genomic_DNA"/>
</dbReference>
<dbReference type="PANTHER" id="PTHR43630:SF2">
    <property type="entry name" value="GLYCOSYLTRANSFERASE"/>
    <property type="match status" value="1"/>
</dbReference>
<proteinExistence type="predicted"/>
<evidence type="ECO:0000313" key="2">
    <source>
        <dbReference type="EMBL" id="CDQ40419.1"/>
    </source>
</evidence>
<gene>
    <name evidence="2" type="primary">sunS_1</name>
    <name evidence="2" type="ORF">BN990_02741</name>
</gene>
<protein>
    <submittedName>
        <fullName evidence="2">SPBc2 prophage-derived glycosyltransferase SunS</fullName>
    </submittedName>
</protein>
<keyword evidence="2" id="KW-0808">Transferase</keyword>
<dbReference type="SUPFAM" id="SSF48452">
    <property type="entry name" value="TPR-like"/>
    <property type="match status" value="1"/>
</dbReference>
<accession>A0A024QD46</accession>
<sequence>MVTISLCMIVKNEEHVLERCLDSISHLVDEINIVDTGSNDHTVAIAKKYTDRVFHFEWTDNFSEARNQSFSYATKDYIFYLDADDVIDKMEQEKLFHLKKHLNPEFDAVSMIYLAGIDEYENVTLQYRRNRLVKRRKQYQWFGDCHNYLQVRGKIFHSDIAVSHKKNAHAYGRNLHIYEAMICKSRSFTERDYFYYGNELRENGFYQQAIEAYTNGINMKYGWIEEKIFACIFRADCFYYLNEAELALESLFQSFRFSKTARSEACSRIGLLFQKKREFLLAIFWYELALRVVQPKSSWGFSYPAYSTWYPHQQLCICYYNLQAFDLAAHHNNKAMEYRPNDELLRFHQTLLKGK</sequence>
<dbReference type="Gene3D" id="1.25.40.10">
    <property type="entry name" value="Tetratricopeptide repeat domain"/>
    <property type="match status" value="1"/>
</dbReference>
<dbReference type="CDD" id="cd02511">
    <property type="entry name" value="Beta4Glucosyltransferase"/>
    <property type="match status" value="1"/>
</dbReference>
<keyword evidence="3" id="KW-1185">Reference proteome</keyword>
<dbReference type="InterPro" id="IPR011990">
    <property type="entry name" value="TPR-like_helical_dom_sf"/>
</dbReference>
<evidence type="ECO:0000313" key="3">
    <source>
        <dbReference type="Proteomes" id="UP000028875"/>
    </source>
</evidence>
<dbReference type="SUPFAM" id="SSF53448">
    <property type="entry name" value="Nucleotide-diphospho-sugar transferases"/>
    <property type="match status" value="1"/>
</dbReference>
<organism evidence="2 3">
    <name type="scientific">Virgibacillus massiliensis</name>
    <dbReference type="NCBI Taxonomy" id="1462526"/>
    <lineage>
        <taxon>Bacteria</taxon>
        <taxon>Bacillati</taxon>
        <taxon>Bacillota</taxon>
        <taxon>Bacilli</taxon>
        <taxon>Bacillales</taxon>
        <taxon>Bacillaceae</taxon>
        <taxon>Virgibacillus</taxon>
    </lineage>
</organism>
<evidence type="ECO:0000259" key="1">
    <source>
        <dbReference type="Pfam" id="PF00535"/>
    </source>
</evidence>
<reference evidence="2 3" key="1">
    <citation type="submission" date="2014-03" db="EMBL/GenBank/DDBJ databases">
        <authorList>
            <person name="Urmite Genomes U."/>
        </authorList>
    </citation>
    <scope>NUCLEOTIDE SEQUENCE [LARGE SCALE GENOMIC DNA]</scope>
    <source>
        <strain evidence="2 3">Vm-5</strain>
    </source>
</reference>
<dbReference type="InterPro" id="IPR001173">
    <property type="entry name" value="Glyco_trans_2-like"/>
</dbReference>
<dbReference type="GO" id="GO:0016740">
    <property type="term" value="F:transferase activity"/>
    <property type="evidence" value="ECO:0007669"/>
    <property type="project" value="UniProtKB-KW"/>
</dbReference>
<dbReference type="PANTHER" id="PTHR43630">
    <property type="entry name" value="POLY-BETA-1,6-N-ACETYL-D-GLUCOSAMINE SYNTHASE"/>
    <property type="match status" value="1"/>
</dbReference>
<feature type="domain" description="Glycosyltransferase 2-like" evidence="1">
    <location>
        <begin position="5"/>
        <end position="145"/>
    </location>
</feature>
<dbReference type="Gene3D" id="3.90.550.10">
    <property type="entry name" value="Spore Coat Polysaccharide Biosynthesis Protein SpsA, Chain A"/>
    <property type="match status" value="1"/>
</dbReference>
<dbReference type="Proteomes" id="UP000028875">
    <property type="component" value="Unassembled WGS sequence"/>
</dbReference>
<dbReference type="eggNOG" id="COG0463">
    <property type="taxonomic scope" value="Bacteria"/>
</dbReference>
<reference evidence="3" key="2">
    <citation type="submission" date="2014-05" db="EMBL/GenBank/DDBJ databases">
        <title>Draft genome sequence of Virgibacillus massiliensis Vm-5.</title>
        <authorList>
            <person name="Khelaifia S."/>
            <person name="Croce O."/>
            <person name="Lagier J.C."/>
            <person name="Raoult D."/>
        </authorList>
    </citation>
    <scope>NUCLEOTIDE SEQUENCE [LARGE SCALE GENOMIC DNA]</scope>
    <source>
        <strain evidence="3">Vm-5</strain>
    </source>
</reference>
<name>A0A024QD46_9BACI</name>
<comment type="caution">
    <text evidence="2">The sequence shown here is derived from an EMBL/GenBank/DDBJ whole genome shotgun (WGS) entry which is preliminary data.</text>
</comment>
<dbReference type="InterPro" id="IPR029044">
    <property type="entry name" value="Nucleotide-diphossugar_trans"/>
</dbReference>